<evidence type="ECO:0000313" key="9">
    <source>
        <dbReference type="EMBL" id="CAD9085013.1"/>
    </source>
</evidence>
<keyword evidence="4 5" id="KW-0505">Motor protein</keyword>
<dbReference type="AlphaFoldDB" id="A0A7S1PHJ4"/>
<dbReference type="Pfam" id="PF00498">
    <property type="entry name" value="FHA"/>
    <property type="match status" value="1"/>
</dbReference>
<sequence>MSDTTVQVAVRVRPFLQKIDGPTDKFVCGVQMGGPTTKVFNPATGDERTFTFDYSFWSFGENDSHFAGNKEIYQELGTKVLDSSLEGYNVSLFAYGQTGSGKSFSMIGVKEDPGIVPLVAAQIFELIKQKDAEQEGIAEADRIFYEVEVAMMEIYNEEVRDLLNPKGNPSGGLRIRESTKTGPFVQDLTFTSVKSYAQIEKTMDEGTAMRTVRSTQMNDKSSRAHTIVQIRFSQKKADPKKPDTLRTTRESLINLVDLAGSERQSHSGVSGQGFKEAIAINTSLTFLGTCITKLAEQAEGKKKVVVPYRSSKLTFLLKTSLGGNSKTIMIAAIRPGAEYYEESLSTLRYADAAKKIKNKPIKNEDPRDAAIRALKEEIERLKQQLGDGTGSVGESATGAESDIDLEEFDTLKKELERSQEIIAGLEAKSVTAEELSRSNEEALASTGMTLNFDHAALPHILNLQEDEQQNGKVAYPFQKIGESVIGRVGLDADPAEEKPDIILFGLGISRKHAIVRRTEDNKIFINAVNNSLLYKNGVLVTAEVELNNDDRLIVGNNHVFKVVNPLEAGYNATDGADIDWEMAQKEFIQNQLNSSSNERQKEIEERMKEMEQRVQQQQQDKDILEAARKQMEDELKRQKEALAETADDAEEIVALQAKLAAQQEEIARKEREFEELRQQRQRQQQLLDQEKKQQESMSGIQKRILELLPLVKDANEIAKVLKKTHDYQMKMVHQIDEQTSETVQDLVVVDTNTSINSTTIIADEDFLVRIWKMKSIFSAFLNCRETGREWPGIEPDDDPFDIEALDEPRPYGTSTIGLRSLMHLAEVHFDSDIVDFNGSACGKIAVALIPCDEKGDAQGVRRMLGVNADTDTNITPLDLVGKQFCFKLKLTKAMDLRQDQCESAFVRYSFPFDDVLHETNMVHGANPNPQWKYERLVIIEKVTPELQSFLANQLLILTVSAKMTGGKKRGIKELTDEIQELKASVSLTESLLRQVIDERDVHVAELRAVRSQVTEKDVLIAQLQIDLTKAKKDKKEKKDAEKKAKKEEKAKSEKKQKKEPSTESQESSTPVQQKETASGVAQSRPEDLVHIANLKDRVAELERDLAKEKNKPTTIVEKKSSICVIS</sequence>
<evidence type="ECO:0000259" key="8">
    <source>
        <dbReference type="PROSITE" id="PS50067"/>
    </source>
</evidence>
<feature type="compositionally biased region" description="Basic and acidic residues" evidence="7">
    <location>
        <begin position="598"/>
        <end position="612"/>
    </location>
</feature>
<dbReference type="InterPro" id="IPR036961">
    <property type="entry name" value="Kinesin_motor_dom_sf"/>
</dbReference>
<gene>
    <name evidence="9" type="ORF">PCOS0759_LOCUS8267</name>
</gene>
<feature type="binding site" evidence="5">
    <location>
        <begin position="96"/>
        <end position="103"/>
    </location>
    <ligand>
        <name>ATP</name>
        <dbReference type="ChEBI" id="CHEBI:30616"/>
    </ligand>
</feature>
<name>A0A7S1PHJ4_9EUKA</name>
<dbReference type="PRINTS" id="PR00380">
    <property type="entry name" value="KINESINHEAVY"/>
</dbReference>
<evidence type="ECO:0000256" key="2">
    <source>
        <dbReference type="ARBA" id="ARBA00022840"/>
    </source>
</evidence>
<dbReference type="SUPFAM" id="SSF52540">
    <property type="entry name" value="P-loop containing nucleoside triphosphate hydrolases"/>
    <property type="match status" value="1"/>
</dbReference>
<dbReference type="SMART" id="SM00129">
    <property type="entry name" value="KISc"/>
    <property type="match status" value="1"/>
</dbReference>
<feature type="coiled-coil region" evidence="6">
    <location>
        <begin position="371"/>
        <end position="428"/>
    </location>
</feature>
<dbReference type="PROSITE" id="PS50067">
    <property type="entry name" value="KINESIN_MOTOR_2"/>
    <property type="match status" value="1"/>
</dbReference>
<feature type="domain" description="Kinesin motor" evidence="8">
    <location>
        <begin position="5"/>
        <end position="356"/>
    </location>
</feature>
<reference evidence="9" key="1">
    <citation type="submission" date="2021-01" db="EMBL/GenBank/DDBJ databases">
        <authorList>
            <person name="Corre E."/>
            <person name="Pelletier E."/>
            <person name="Niang G."/>
            <person name="Scheremetjew M."/>
            <person name="Finn R."/>
            <person name="Kale V."/>
            <person name="Holt S."/>
            <person name="Cochrane G."/>
            <person name="Meng A."/>
            <person name="Brown T."/>
            <person name="Cohen L."/>
        </authorList>
    </citation>
    <scope>NUCLEOTIDE SEQUENCE</scope>
    <source>
        <strain evidence="9">WS</strain>
    </source>
</reference>
<evidence type="ECO:0000256" key="6">
    <source>
        <dbReference type="SAM" id="Coils"/>
    </source>
</evidence>
<dbReference type="Gene3D" id="3.40.850.10">
    <property type="entry name" value="Kinesin motor domain"/>
    <property type="match status" value="1"/>
</dbReference>
<proteinExistence type="inferred from homology"/>
<dbReference type="InterPro" id="IPR008984">
    <property type="entry name" value="SMAD_FHA_dom_sf"/>
</dbReference>
<protein>
    <recommendedName>
        <fullName evidence="8">Kinesin motor domain-containing protein</fullName>
    </recommendedName>
</protein>
<feature type="compositionally biased region" description="Polar residues" evidence="7">
    <location>
        <begin position="1071"/>
        <end position="1081"/>
    </location>
</feature>
<dbReference type="Pfam" id="PF00225">
    <property type="entry name" value="Kinesin"/>
    <property type="match status" value="1"/>
</dbReference>
<keyword evidence="2 5" id="KW-0067">ATP-binding</keyword>
<evidence type="ECO:0000256" key="4">
    <source>
        <dbReference type="ARBA" id="ARBA00023175"/>
    </source>
</evidence>
<evidence type="ECO:0000256" key="3">
    <source>
        <dbReference type="ARBA" id="ARBA00023054"/>
    </source>
</evidence>
<dbReference type="EMBL" id="HBGD01010062">
    <property type="protein sequence ID" value="CAD9085013.1"/>
    <property type="molecule type" value="Transcribed_RNA"/>
</dbReference>
<dbReference type="GO" id="GO:0003777">
    <property type="term" value="F:microtubule motor activity"/>
    <property type="evidence" value="ECO:0007669"/>
    <property type="project" value="InterPro"/>
</dbReference>
<dbReference type="InterPro" id="IPR000253">
    <property type="entry name" value="FHA_dom"/>
</dbReference>
<feature type="compositionally biased region" description="Basic and acidic residues" evidence="7">
    <location>
        <begin position="1036"/>
        <end position="1061"/>
    </location>
</feature>
<comment type="similarity">
    <text evidence="5">Belongs to the TRAFAC class myosin-kinesin ATPase superfamily. Kinesin family.</text>
</comment>
<dbReference type="Gene3D" id="2.60.200.20">
    <property type="match status" value="1"/>
</dbReference>
<accession>A0A7S1PHJ4</accession>
<evidence type="ECO:0000256" key="5">
    <source>
        <dbReference type="PROSITE-ProRule" id="PRU00283"/>
    </source>
</evidence>
<dbReference type="GO" id="GO:0005524">
    <property type="term" value="F:ATP binding"/>
    <property type="evidence" value="ECO:0007669"/>
    <property type="project" value="UniProtKB-UniRule"/>
</dbReference>
<keyword evidence="3 6" id="KW-0175">Coiled coil</keyword>
<feature type="region of interest" description="Disordered" evidence="7">
    <location>
        <begin position="591"/>
        <end position="621"/>
    </location>
</feature>
<feature type="region of interest" description="Disordered" evidence="7">
    <location>
        <begin position="1031"/>
        <end position="1091"/>
    </location>
</feature>
<dbReference type="InterPro" id="IPR027417">
    <property type="entry name" value="P-loop_NTPase"/>
</dbReference>
<dbReference type="GO" id="GO:0008017">
    <property type="term" value="F:microtubule binding"/>
    <property type="evidence" value="ECO:0007669"/>
    <property type="project" value="InterPro"/>
</dbReference>
<dbReference type="InterPro" id="IPR001752">
    <property type="entry name" value="Kinesin_motor_dom"/>
</dbReference>
<evidence type="ECO:0000256" key="1">
    <source>
        <dbReference type="ARBA" id="ARBA00022741"/>
    </source>
</evidence>
<evidence type="ECO:0000256" key="7">
    <source>
        <dbReference type="SAM" id="MobiDB-lite"/>
    </source>
</evidence>
<dbReference type="GO" id="GO:0007018">
    <property type="term" value="P:microtubule-based movement"/>
    <property type="evidence" value="ECO:0007669"/>
    <property type="project" value="InterPro"/>
</dbReference>
<dbReference type="SUPFAM" id="SSF49879">
    <property type="entry name" value="SMAD/FHA domain"/>
    <property type="match status" value="1"/>
</dbReference>
<keyword evidence="1 5" id="KW-0547">Nucleotide-binding</keyword>
<organism evidence="9">
    <name type="scientific">Percolomonas cosmopolitus</name>
    <dbReference type="NCBI Taxonomy" id="63605"/>
    <lineage>
        <taxon>Eukaryota</taxon>
        <taxon>Discoba</taxon>
        <taxon>Heterolobosea</taxon>
        <taxon>Tetramitia</taxon>
        <taxon>Eutetramitia</taxon>
        <taxon>Percolomonadidae</taxon>
        <taxon>Percolomonas</taxon>
    </lineage>
</organism>
<dbReference type="PANTHER" id="PTHR47117">
    <property type="entry name" value="STAR-RELATED LIPID TRANSFER PROTEIN 9"/>
    <property type="match status" value="1"/>
</dbReference>